<dbReference type="PROSITE" id="PS51094">
    <property type="entry name" value="PTS_EIIA_TYPE_2"/>
    <property type="match status" value="1"/>
</dbReference>
<proteinExistence type="predicted"/>
<dbReference type="RefSeq" id="WP_071794147.1">
    <property type="nucleotide sequence ID" value="NZ_LZDD01000002.1"/>
</dbReference>
<dbReference type="AlphaFoldDB" id="A0A1L8MMA3"/>
<gene>
    <name evidence="8" type="ORF">A9Q68_07700</name>
</gene>
<evidence type="ECO:0000313" key="9">
    <source>
        <dbReference type="Proteomes" id="UP000182015"/>
    </source>
</evidence>
<evidence type="ECO:0000259" key="5">
    <source>
        <dbReference type="PROSITE" id="PS51094"/>
    </source>
</evidence>
<evidence type="ECO:0000256" key="4">
    <source>
        <dbReference type="ARBA" id="ARBA00023163"/>
    </source>
</evidence>
<sequence>MVDNKSLVILMTLIRNQQLSLYELSVKTKYPIKVLTEEIEVINDFFQERDLPKIILNKGNYSLAKELENKSQLIFRLLDSEHIALAQEERIAFIYLYTFCRKDFVSNNHYQFFLKVSKNTTLTDIKELRALLRNHGIQLSYSRQLGYTLHGNEEDKHRMAIKIITELLQSPNGRWALDYILSEWDYRVSYDLLEKRVADYYHTFQMSPILNRLKECLYIIIFILSRYQRPVIRIEDNRAPISKEIEDLIELVSTDIMLQEGIDLGLEDAQKNYLSLLLSGSFEGDQNSKDLYFNNLTLEIINCLEGISLLNFDNKKELIASMERHLIPAYYRLQFGLSSCNDYTQRIKKDYPELFDMVSQALLPLEREVGYPIPTSEIAYFVLHFGGYLYQQKPISESHYKAVIICPNGFSSSLIVKDNLKILFPQLSFQGISRIDQLEQMNHKDYDMIFSTIKLTRDKPSYLVPMVMSEEQSFQLVDMVSQDFPGIAEEDLTVETILSTIKHYATVTKEKELRFALRKILKQDLIRKDVRPLLHELITEKTYQTSAQKMNWKEAIHLAAQPLLDQGKISKDYSQAMINKVEEYGPFINLGKGIAIPHARPEDGVQDVGMTMLVLENPIYLLDDPKQEIYLLICIAAVDNETHLKALSQLTTILREKEQVEVLLASRSYQDIKDIINQEA</sequence>
<evidence type="ECO:0000259" key="6">
    <source>
        <dbReference type="PROSITE" id="PS51099"/>
    </source>
</evidence>
<dbReference type="GO" id="GO:0008982">
    <property type="term" value="F:protein-N(PI)-phosphohistidine-sugar phosphotransferase activity"/>
    <property type="evidence" value="ECO:0007669"/>
    <property type="project" value="InterPro"/>
</dbReference>
<dbReference type="InterPro" id="IPR013011">
    <property type="entry name" value="PTS_EIIB_2"/>
</dbReference>
<dbReference type="PANTHER" id="PTHR30185:SF18">
    <property type="entry name" value="TRANSCRIPTIONAL REGULATOR MTLR"/>
    <property type="match status" value="1"/>
</dbReference>
<feature type="domain" description="PTS EIIA type-2" evidence="5">
    <location>
        <begin position="536"/>
        <end position="679"/>
    </location>
</feature>
<dbReference type="CDD" id="cd05568">
    <property type="entry name" value="PTS_IIB_bgl_like"/>
    <property type="match status" value="1"/>
</dbReference>
<keyword evidence="9" id="KW-1185">Reference proteome</keyword>
<dbReference type="SUPFAM" id="SSF52794">
    <property type="entry name" value="PTS system IIB component-like"/>
    <property type="match status" value="1"/>
</dbReference>
<dbReference type="PANTHER" id="PTHR30185">
    <property type="entry name" value="CRYPTIC BETA-GLUCOSIDE BGL OPERON ANTITERMINATOR"/>
    <property type="match status" value="1"/>
</dbReference>
<feature type="domain" description="PRD" evidence="7">
    <location>
        <begin position="288"/>
        <end position="395"/>
    </location>
</feature>
<protein>
    <submittedName>
        <fullName evidence="8">Transcription antiterminator BglG</fullName>
    </submittedName>
</protein>
<feature type="domain" description="PTS EIIB type-2" evidence="6">
    <location>
        <begin position="400"/>
        <end position="488"/>
    </location>
</feature>
<dbReference type="GO" id="GO:0006355">
    <property type="term" value="P:regulation of DNA-templated transcription"/>
    <property type="evidence" value="ECO:0007669"/>
    <property type="project" value="InterPro"/>
</dbReference>
<dbReference type="Proteomes" id="UP000182015">
    <property type="component" value="Unassembled WGS sequence"/>
</dbReference>
<dbReference type="SUPFAM" id="SSF63520">
    <property type="entry name" value="PTS-regulatory domain, PRD"/>
    <property type="match status" value="1"/>
</dbReference>
<evidence type="ECO:0000256" key="2">
    <source>
        <dbReference type="ARBA" id="ARBA00022737"/>
    </source>
</evidence>
<comment type="caution">
    <text evidence="8">The sequence shown here is derived from an EMBL/GenBank/DDBJ whole genome shotgun (WGS) entry which is preliminary data.</text>
</comment>
<keyword evidence="4" id="KW-0804">Transcription</keyword>
<evidence type="ECO:0000256" key="1">
    <source>
        <dbReference type="ARBA" id="ARBA00022679"/>
    </source>
</evidence>
<accession>A0A1L8MMA3</accession>
<dbReference type="InterPro" id="IPR002178">
    <property type="entry name" value="PTS_EIIA_type-2_dom"/>
</dbReference>
<keyword evidence="3" id="KW-0805">Transcription regulation</keyword>
<dbReference type="InterPro" id="IPR036095">
    <property type="entry name" value="PTS_EIIB-like_sf"/>
</dbReference>
<dbReference type="Gene3D" id="1.10.1790.10">
    <property type="entry name" value="PRD domain"/>
    <property type="match status" value="1"/>
</dbReference>
<keyword evidence="1" id="KW-0808">Transferase</keyword>
<organism evidence="8 9">
    <name type="scientific">Streptococcus bovimastitidis</name>
    <dbReference type="NCBI Taxonomy" id="1856638"/>
    <lineage>
        <taxon>Bacteria</taxon>
        <taxon>Bacillati</taxon>
        <taxon>Bacillota</taxon>
        <taxon>Bacilli</taxon>
        <taxon>Lactobacillales</taxon>
        <taxon>Streptococcaceae</taxon>
        <taxon>Streptococcus</taxon>
    </lineage>
</organism>
<reference evidence="9" key="1">
    <citation type="submission" date="2016-06" db="EMBL/GenBank/DDBJ databases">
        <authorList>
            <person name="de Vries S.P.W."/>
            <person name="Hadjirin N.F."/>
            <person name="Lay E.M."/>
            <person name="Zadoks R.N."/>
            <person name="Peacock S.J."/>
            <person name="Parkhill J."/>
            <person name="Grant A.J."/>
            <person name="Mcdougall S."/>
            <person name="Holmes M.A."/>
        </authorList>
    </citation>
    <scope>NUCLEOTIDE SEQUENCE [LARGE SCALE GENOMIC DNA]</scope>
    <source>
        <strain evidence="9">NZ1587</strain>
    </source>
</reference>
<dbReference type="EMBL" id="LZDD01000002">
    <property type="protein sequence ID" value="OJF71856.1"/>
    <property type="molecule type" value="Genomic_DNA"/>
</dbReference>
<name>A0A1L8MMA3_9STRE</name>
<evidence type="ECO:0000259" key="7">
    <source>
        <dbReference type="PROSITE" id="PS51372"/>
    </source>
</evidence>
<dbReference type="STRING" id="1856638.A9Q68_07700"/>
<dbReference type="PROSITE" id="PS51372">
    <property type="entry name" value="PRD_2"/>
    <property type="match status" value="1"/>
</dbReference>
<dbReference type="OrthoDB" id="369398at2"/>
<dbReference type="GO" id="GO:0009401">
    <property type="term" value="P:phosphoenolpyruvate-dependent sugar phosphotransferase system"/>
    <property type="evidence" value="ECO:0007669"/>
    <property type="project" value="InterPro"/>
</dbReference>
<dbReference type="InterPro" id="IPR036634">
    <property type="entry name" value="PRD_sf"/>
</dbReference>
<keyword evidence="2" id="KW-0677">Repeat</keyword>
<dbReference type="PROSITE" id="PS51099">
    <property type="entry name" value="PTS_EIIB_TYPE_2"/>
    <property type="match status" value="1"/>
</dbReference>
<evidence type="ECO:0000313" key="8">
    <source>
        <dbReference type="EMBL" id="OJF71856.1"/>
    </source>
</evidence>
<dbReference type="Pfam" id="PF00874">
    <property type="entry name" value="PRD"/>
    <property type="match status" value="1"/>
</dbReference>
<dbReference type="SUPFAM" id="SSF55804">
    <property type="entry name" value="Phoshotransferase/anion transport protein"/>
    <property type="match status" value="1"/>
</dbReference>
<dbReference type="Pfam" id="PF00359">
    <property type="entry name" value="PTS_EIIA_2"/>
    <property type="match status" value="1"/>
</dbReference>
<dbReference type="Gene3D" id="3.40.930.10">
    <property type="entry name" value="Mannitol-specific EII, Chain A"/>
    <property type="match status" value="1"/>
</dbReference>
<dbReference type="InterPro" id="IPR050661">
    <property type="entry name" value="BglG_antiterminators"/>
</dbReference>
<dbReference type="CDD" id="cd00211">
    <property type="entry name" value="PTS_IIA_fru"/>
    <property type="match status" value="1"/>
</dbReference>
<evidence type="ECO:0000256" key="3">
    <source>
        <dbReference type="ARBA" id="ARBA00023015"/>
    </source>
</evidence>
<dbReference type="PROSITE" id="PS00372">
    <property type="entry name" value="PTS_EIIA_TYPE_2_HIS"/>
    <property type="match status" value="1"/>
</dbReference>
<dbReference type="InterPro" id="IPR011608">
    <property type="entry name" value="PRD"/>
</dbReference>
<dbReference type="InterPro" id="IPR016152">
    <property type="entry name" value="PTrfase/Anion_transptr"/>
</dbReference>